<evidence type="ECO:0000256" key="2">
    <source>
        <dbReference type="ARBA" id="ARBA00023008"/>
    </source>
</evidence>
<dbReference type="OrthoDB" id="204532at2157"/>
<dbReference type="InterPro" id="IPR000923">
    <property type="entry name" value="BlueCu_1"/>
</dbReference>
<accession>A0A419WIQ9</accession>
<feature type="domain" description="Blue (type 1) copper" evidence="4">
    <location>
        <begin position="337"/>
        <end position="385"/>
    </location>
</feature>
<dbReference type="GO" id="GO:0009055">
    <property type="term" value="F:electron transfer activity"/>
    <property type="evidence" value="ECO:0007669"/>
    <property type="project" value="InterPro"/>
</dbReference>
<dbReference type="Pfam" id="PF00127">
    <property type="entry name" value="Copper-bind"/>
    <property type="match status" value="1"/>
</dbReference>
<organism evidence="5 6">
    <name type="scientific">Halopiger aswanensis</name>
    <dbReference type="NCBI Taxonomy" id="148449"/>
    <lineage>
        <taxon>Archaea</taxon>
        <taxon>Methanobacteriati</taxon>
        <taxon>Methanobacteriota</taxon>
        <taxon>Stenosarchaea group</taxon>
        <taxon>Halobacteria</taxon>
        <taxon>Halobacteriales</taxon>
        <taxon>Natrialbaceae</taxon>
        <taxon>Halopiger</taxon>
    </lineage>
</organism>
<dbReference type="Proteomes" id="UP000283805">
    <property type="component" value="Unassembled WGS sequence"/>
</dbReference>
<sequence>MNTNRRTLILGGVAVASALAGCLNDTRGDETQADATADNGTATSSESGDDGTDTTDSDTSDGAPEAARTAGRATLEAITDGEFDEAAADAPTAFLEDRSRDERRNAYERLWQPDRIRSIEFSASDTDESLATAFDELAATDGTQTYQLEYDVAFETQGERYERPVTVAAAQIDGDWYTWVDGDGWLTLRPQAAVDVSREDPGTVTITLMDRSELTTVFVRGDGIDEPADYRLESVGDRLTITVADVGSGPFDVVASIEGPDSETATTLETVSLTDPSAWADVEEITLEGRTVSWEGVEPAHIEGIENPTLVLQKGRAYTITVTNGDGAIHKFELRDEDDAVVDDYETDLLEGEGAEQELTVTASDELASYACAPHESLMDGDITVVDSFDGSDS</sequence>
<dbReference type="PROSITE" id="PS51257">
    <property type="entry name" value="PROKAR_LIPOPROTEIN"/>
    <property type="match status" value="1"/>
</dbReference>
<evidence type="ECO:0000256" key="3">
    <source>
        <dbReference type="SAM" id="MobiDB-lite"/>
    </source>
</evidence>
<evidence type="ECO:0000259" key="4">
    <source>
        <dbReference type="Pfam" id="PF00127"/>
    </source>
</evidence>
<gene>
    <name evidence="5" type="ORF">ATJ93_2211</name>
</gene>
<dbReference type="InterPro" id="IPR008972">
    <property type="entry name" value="Cupredoxin"/>
</dbReference>
<dbReference type="GO" id="GO:0005507">
    <property type="term" value="F:copper ion binding"/>
    <property type="evidence" value="ECO:0007669"/>
    <property type="project" value="InterPro"/>
</dbReference>
<dbReference type="AlphaFoldDB" id="A0A419WIQ9"/>
<comment type="caution">
    <text evidence="5">The sequence shown here is derived from an EMBL/GenBank/DDBJ whole genome shotgun (WGS) entry which is preliminary data.</text>
</comment>
<name>A0A419WIQ9_9EURY</name>
<dbReference type="EMBL" id="RAPO01000002">
    <property type="protein sequence ID" value="RKD95359.1"/>
    <property type="molecule type" value="Genomic_DNA"/>
</dbReference>
<evidence type="ECO:0000256" key="1">
    <source>
        <dbReference type="ARBA" id="ARBA00022723"/>
    </source>
</evidence>
<feature type="compositionally biased region" description="Acidic residues" evidence="3">
    <location>
        <begin position="47"/>
        <end position="59"/>
    </location>
</feature>
<proteinExistence type="predicted"/>
<keyword evidence="1" id="KW-0479">Metal-binding</keyword>
<keyword evidence="2" id="KW-0186">Copper</keyword>
<protein>
    <submittedName>
        <fullName evidence="5">Copper binding plastocyanin/azurin family protein</fullName>
    </submittedName>
</protein>
<dbReference type="RefSeq" id="WP_120244640.1">
    <property type="nucleotide sequence ID" value="NZ_RAPO01000002.1"/>
</dbReference>
<keyword evidence="6" id="KW-1185">Reference proteome</keyword>
<evidence type="ECO:0000313" key="5">
    <source>
        <dbReference type="EMBL" id="RKD95359.1"/>
    </source>
</evidence>
<feature type="region of interest" description="Disordered" evidence="3">
    <location>
        <begin position="29"/>
        <end position="70"/>
    </location>
</feature>
<reference evidence="5 6" key="1">
    <citation type="submission" date="2018-09" db="EMBL/GenBank/DDBJ databases">
        <title>Genomic Encyclopedia of Archaeal and Bacterial Type Strains, Phase II (KMG-II): from individual species to whole genera.</title>
        <authorList>
            <person name="Goeker M."/>
        </authorList>
    </citation>
    <scope>NUCLEOTIDE SEQUENCE [LARGE SCALE GENOMIC DNA]</scope>
    <source>
        <strain evidence="5 6">DSM 13151</strain>
    </source>
</reference>
<evidence type="ECO:0000313" key="6">
    <source>
        <dbReference type="Proteomes" id="UP000283805"/>
    </source>
</evidence>
<dbReference type="Gene3D" id="2.60.40.420">
    <property type="entry name" value="Cupredoxins - blue copper proteins"/>
    <property type="match status" value="1"/>
</dbReference>